<comment type="caution">
    <text evidence="1">The sequence shown here is derived from an EMBL/GenBank/DDBJ whole genome shotgun (WGS) entry which is preliminary data.</text>
</comment>
<proteinExistence type="predicted"/>
<evidence type="ECO:0000313" key="2">
    <source>
        <dbReference type="Proteomes" id="UP000026682"/>
    </source>
</evidence>
<dbReference type="STRING" id="35814.BBB42_04850"/>
<sequence>MGIAVLRTDFYSEIERGFGSVLRHHTQKPQLCRLFFVMTQQKLAQVKRLCTCVDRGFHAERLMRAAAVVVKAYPAPDNTAGMLDGLEAMPMCALFLQRADHTFDHSVLRRAVRRDEFLAQPVASHQGGVATRREESGRLVLTLALTKAFCDPAGENWRRVWP</sequence>
<reference evidence="1 2" key="1">
    <citation type="submission" date="2014-03" db="EMBL/GenBank/DDBJ databases">
        <title>Genome sequence of Bordetella holmseii.</title>
        <authorList>
            <person name="Harvill E."/>
            <person name="Goodfield L.L."/>
            <person name="Ivanov Y."/>
            <person name="Meyer J.A."/>
            <person name="Newth C."/>
            <person name="Cassiday P."/>
            <person name="Tondella M.L."/>
            <person name="Liao P."/>
            <person name="Zimmerman J."/>
            <person name="Meert K."/>
            <person name="Wessel D."/>
            <person name="Berger J."/>
            <person name="Dean J.M."/>
            <person name="Holubkov R."/>
            <person name="Burr J."/>
            <person name="Liu T."/>
            <person name="Brinkac L.M."/>
            <person name="Sanka R."/>
            <person name="Kim M."/>
            <person name="Losada L."/>
        </authorList>
    </citation>
    <scope>NUCLEOTIDE SEQUENCE [LARGE SCALE GENOMIC DNA]</scope>
    <source>
        <strain evidence="1 2">CDC-H585-BH</strain>
    </source>
</reference>
<dbReference type="AlphaFoldDB" id="A0A158M760"/>
<gene>
    <name evidence="1" type="ORF">L497_0292</name>
</gene>
<name>A0A158M760_9BORD</name>
<accession>A0A158M760</accession>
<organism evidence="1 2">
    <name type="scientific">Bordetella holmesii CDC-H585-BH</name>
    <dbReference type="NCBI Taxonomy" id="1331206"/>
    <lineage>
        <taxon>Bacteria</taxon>
        <taxon>Pseudomonadati</taxon>
        <taxon>Pseudomonadota</taxon>
        <taxon>Betaproteobacteria</taxon>
        <taxon>Burkholderiales</taxon>
        <taxon>Alcaligenaceae</taxon>
        <taxon>Bordetella</taxon>
    </lineage>
</organism>
<evidence type="ECO:0000313" key="1">
    <source>
        <dbReference type="EMBL" id="KAK96443.1"/>
    </source>
</evidence>
<dbReference type="Proteomes" id="UP000026682">
    <property type="component" value="Unassembled WGS sequence"/>
</dbReference>
<protein>
    <submittedName>
        <fullName evidence="1">Uncharacterized protein</fullName>
    </submittedName>
</protein>
<dbReference type="EMBL" id="JFZZ01000041">
    <property type="protein sequence ID" value="KAK96443.1"/>
    <property type="molecule type" value="Genomic_DNA"/>
</dbReference>